<dbReference type="EMBL" id="JAHBCI010000011">
    <property type="protein sequence ID" value="KAG9494922.1"/>
    <property type="molecule type" value="Genomic_DNA"/>
</dbReference>
<reference evidence="1" key="1">
    <citation type="journal article" date="2021" name="Mol. Plant Microbe Interact.">
        <title>Telomere to telomere genome assembly of Fusarium musae F31, causal agent of crown rot disease of banana.</title>
        <authorList>
            <person name="Degradi L."/>
            <person name="Tava V."/>
            <person name="Kunova A."/>
            <person name="Cortesi P."/>
            <person name="Saracchi M."/>
            <person name="Pasquali M."/>
        </authorList>
    </citation>
    <scope>NUCLEOTIDE SEQUENCE</scope>
    <source>
        <strain evidence="1">F31</strain>
    </source>
</reference>
<accession>A0A9P8D436</accession>
<gene>
    <name evidence="1" type="ORF">J7337_013151</name>
</gene>
<dbReference type="KEGG" id="fmu:J7337_013151"/>
<dbReference type="AlphaFoldDB" id="A0A9P8D436"/>
<keyword evidence="2" id="KW-1185">Reference proteome</keyword>
<protein>
    <submittedName>
        <fullName evidence="1">Uncharacterized protein</fullName>
    </submittedName>
</protein>
<dbReference type="GeneID" id="68321007"/>
<dbReference type="Proteomes" id="UP000827133">
    <property type="component" value="Unassembled WGS sequence"/>
</dbReference>
<evidence type="ECO:0000313" key="2">
    <source>
        <dbReference type="Proteomes" id="UP000827133"/>
    </source>
</evidence>
<dbReference type="RefSeq" id="XP_044673922.1">
    <property type="nucleotide sequence ID" value="XM_044830647.1"/>
</dbReference>
<proteinExistence type="predicted"/>
<evidence type="ECO:0000313" key="1">
    <source>
        <dbReference type="EMBL" id="KAG9494922.1"/>
    </source>
</evidence>
<organism evidence="1 2">
    <name type="scientific">Fusarium musae</name>
    <dbReference type="NCBI Taxonomy" id="1042133"/>
    <lineage>
        <taxon>Eukaryota</taxon>
        <taxon>Fungi</taxon>
        <taxon>Dikarya</taxon>
        <taxon>Ascomycota</taxon>
        <taxon>Pezizomycotina</taxon>
        <taxon>Sordariomycetes</taxon>
        <taxon>Hypocreomycetidae</taxon>
        <taxon>Hypocreales</taxon>
        <taxon>Nectriaceae</taxon>
        <taxon>Fusarium</taxon>
    </lineage>
</organism>
<comment type="caution">
    <text evidence="1">The sequence shown here is derived from an EMBL/GenBank/DDBJ whole genome shotgun (WGS) entry which is preliminary data.</text>
</comment>
<name>A0A9P8D436_9HYPO</name>
<sequence length="68" mass="7906">MHTYNAWHRMDQIMFSHGVSTRPSLPLDPETEGLLALKDETLLKIDSIEIKFKNFQDLNAFWNATKAE</sequence>